<accession>A0ABT7EKJ0</accession>
<keyword evidence="1" id="KW-0620">Polyamine biosynthesis</keyword>
<dbReference type="PANTHER" id="PTHR43317">
    <property type="entry name" value="THERMOSPERMINE SYNTHASE ACAULIS5"/>
    <property type="match status" value="1"/>
</dbReference>
<dbReference type="EMBL" id="JASJUT010000003">
    <property type="protein sequence ID" value="MDK2595544.1"/>
    <property type="molecule type" value="Genomic_DNA"/>
</dbReference>
<dbReference type="InterPro" id="IPR029063">
    <property type="entry name" value="SAM-dependent_MTases_sf"/>
</dbReference>
<organism evidence="2 3">
    <name type="scientific">Pseudoalteromonas obscura</name>
    <dbReference type="NCBI Taxonomy" id="3048491"/>
    <lineage>
        <taxon>Bacteria</taxon>
        <taxon>Pseudomonadati</taxon>
        <taxon>Pseudomonadota</taxon>
        <taxon>Gammaproteobacteria</taxon>
        <taxon>Alteromonadales</taxon>
        <taxon>Pseudoalteromonadaceae</taxon>
        <taxon>Pseudoalteromonas</taxon>
    </lineage>
</organism>
<keyword evidence="2" id="KW-0808">Transferase</keyword>
<evidence type="ECO:0000313" key="3">
    <source>
        <dbReference type="Proteomes" id="UP001231915"/>
    </source>
</evidence>
<dbReference type="Gene3D" id="3.40.50.150">
    <property type="entry name" value="Vaccinia Virus protein VP39"/>
    <property type="match status" value="1"/>
</dbReference>
<dbReference type="GO" id="GO:0032259">
    <property type="term" value="P:methylation"/>
    <property type="evidence" value="ECO:0007669"/>
    <property type="project" value="UniProtKB-KW"/>
</dbReference>
<proteinExistence type="predicted"/>
<evidence type="ECO:0000256" key="1">
    <source>
        <dbReference type="ARBA" id="ARBA00023115"/>
    </source>
</evidence>
<dbReference type="PANTHER" id="PTHR43317:SF1">
    <property type="entry name" value="THERMOSPERMINE SYNTHASE ACAULIS5"/>
    <property type="match status" value="1"/>
</dbReference>
<evidence type="ECO:0000313" key="2">
    <source>
        <dbReference type="EMBL" id="MDK2595544.1"/>
    </source>
</evidence>
<sequence length="249" mass="28120">MSDSPVNSTPPNVLLNTVIEQHTFEVFENDTLRWFCLDGVLQTAMSKAEPESLMFPHMLFMTIPLLEAVQVNSVLELGLGGGGLLRYLNAHNPDIQVETVEKSAQVIEIYNQFFNPQQTNNLIHCADAYDFVQQAPKHEIDLLIVDIFASQTLVPFIFDSNFYTNLKNLLAKNGWLVINTVFTEQSHIEQLSNVLTELYPNALIYGFKAAQFANIVWVMSCEGKKLSSVWHQQAFFTSSKAQGLSYHLT</sequence>
<protein>
    <submittedName>
        <fullName evidence="2">Methyltransferase</fullName>
    </submittedName>
</protein>
<dbReference type="Proteomes" id="UP001231915">
    <property type="component" value="Unassembled WGS sequence"/>
</dbReference>
<comment type="caution">
    <text evidence="2">The sequence shown here is derived from an EMBL/GenBank/DDBJ whole genome shotgun (WGS) entry which is preliminary data.</text>
</comment>
<dbReference type="GO" id="GO:0008168">
    <property type="term" value="F:methyltransferase activity"/>
    <property type="evidence" value="ECO:0007669"/>
    <property type="project" value="UniProtKB-KW"/>
</dbReference>
<keyword evidence="2" id="KW-0489">Methyltransferase</keyword>
<keyword evidence="3" id="KW-1185">Reference proteome</keyword>
<dbReference type="Pfam" id="PF01564">
    <property type="entry name" value="Spermine_synth"/>
    <property type="match status" value="1"/>
</dbReference>
<gene>
    <name evidence="2" type="ORF">QNM18_10850</name>
</gene>
<reference evidence="2 3" key="1">
    <citation type="submission" date="2023-05" db="EMBL/GenBank/DDBJ databases">
        <title>Pseudoalteromonas ardens sp. nov., Pseudoalteromonas obscura sp. nov., and Pseudoalteromonas umbrosa sp. nov., isolated from the coral Montipora capitata.</title>
        <authorList>
            <person name="Thomas E.M."/>
            <person name="Smith E.M."/>
            <person name="Papke E."/>
            <person name="Shlafstein M.D."/>
            <person name="Oline D.K."/>
            <person name="Videau P."/>
            <person name="Saw J.H."/>
            <person name="Strangman W.K."/>
            <person name="Ushijima B."/>
        </authorList>
    </citation>
    <scope>NUCLEOTIDE SEQUENCE [LARGE SCALE GENOMIC DNA]</scope>
    <source>
        <strain evidence="2 3">P94</strain>
    </source>
</reference>
<dbReference type="SUPFAM" id="SSF53335">
    <property type="entry name" value="S-adenosyl-L-methionine-dependent methyltransferases"/>
    <property type="match status" value="1"/>
</dbReference>
<dbReference type="RefSeq" id="WP_211010677.1">
    <property type="nucleotide sequence ID" value="NZ_JASJUT010000003.1"/>
</dbReference>
<name>A0ABT7EKJ0_9GAMM</name>